<dbReference type="Gene3D" id="2.60.450.20">
    <property type="match status" value="1"/>
</dbReference>
<organism evidence="3 4">
    <name type="scientific">Tieghemiomyces parasiticus</name>
    <dbReference type="NCBI Taxonomy" id="78921"/>
    <lineage>
        <taxon>Eukaryota</taxon>
        <taxon>Fungi</taxon>
        <taxon>Fungi incertae sedis</taxon>
        <taxon>Zoopagomycota</taxon>
        <taxon>Kickxellomycotina</taxon>
        <taxon>Dimargaritomycetes</taxon>
        <taxon>Dimargaritales</taxon>
        <taxon>Dimargaritaceae</taxon>
        <taxon>Tieghemiomyces</taxon>
    </lineage>
</organism>
<dbReference type="PANTHER" id="PTHR10331">
    <property type="entry name" value="T COMPLEX PROTEIN 10"/>
    <property type="match status" value="1"/>
</dbReference>
<comment type="caution">
    <text evidence="3">The sequence shown here is derived from an EMBL/GenBank/DDBJ whole genome shotgun (WGS) entry which is preliminary data.</text>
</comment>
<feature type="region of interest" description="Disordered" evidence="2">
    <location>
        <begin position="495"/>
        <end position="531"/>
    </location>
</feature>
<evidence type="ECO:0000313" key="4">
    <source>
        <dbReference type="Proteomes" id="UP001150569"/>
    </source>
</evidence>
<dbReference type="OrthoDB" id="10252174at2759"/>
<feature type="compositionally biased region" description="Basic residues" evidence="2">
    <location>
        <begin position="319"/>
        <end position="335"/>
    </location>
</feature>
<feature type="region of interest" description="Disordered" evidence="2">
    <location>
        <begin position="314"/>
        <end position="335"/>
    </location>
</feature>
<keyword evidence="4" id="KW-1185">Reference proteome</keyword>
<dbReference type="AlphaFoldDB" id="A0A9W8A5V0"/>
<feature type="region of interest" description="Disordered" evidence="2">
    <location>
        <begin position="408"/>
        <end position="472"/>
    </location>
</feature>
<protein>
    <submittedName>
        <fullName evidence="3">Uncharacterized protein</fullName>
    </submittedName>
</protein>
<comment type="similarity">
    <text evidence="1">Belongs to the TCP10 family.</text>
</comment>
<feature type="region of interest" description="Disordered" evidence="2">
    <location>
        <begin position="253"/>
        <end position="294"/>
    </location>
</feature>
<evidence type="ECO:0000256" key="1">
    <source>
        <dbReference type="ARBA" id="ARBA00005627"/>
    </source>
</evidence>
<reference evidence="3" key="1">
    <citation type="submission" date="2022-07" db="EMBL/GenBank/DDBJ databases">
        <title>Phylogenomic reconstructions and comparative analyses of Kickxellomycotina fungi.</title>
        <authorList>
            <person name="Reynolds N.K."/>
            <person name="Stajich J.E."/>
            <person name="Barry K."/>
            <person name="Grigoriev I.V."/>
            <person name="Crous P."/>
            <person name="Smith M.E."/>
        </authorList>
    </citation>
    <scope>NUCLEOTIDE SEQUENCE</scope>
    <source>
        <strain evidence="3">RSA 861</strain>
    </source>
</reference>
<dbReference type="InterPro" id="IPR026581">
    <property type="entry name" value="TCP10L/CENPJ"/>
</dbReference>
<feature type="compositionally biased region" description="Low complexity" evidence="2">
    <location>
        <begin position="52"/>
        <end position="65"/>
    </location>
</feature>
<feature type="region of interest" description="Disordered" evidence="2">
    <location>
        <begin position="42"/>
        <end position="65"/>
    </location>
</feature>
<proteinExistence type="inferred from homology"/>
<evidence type="ECO:0000256" key="2">
    <source>
        <dbReference type="SAM" id="MobiDB-lite"/>
    </source>
</evidence>
<feature type="compositionally biased region" description="Low complexity" evidence="2">
    <location>
        <begin position="273"/>
        <end position="282"/>
    </location>
</feature>
<feature type="compositionally biased region" description="Low complexity" evidence="2">
    <location>
        <begin position="495"/>
        <end position="519"/>
    </location>
</feature>
<accession>A0A9W8A5V0</accession>
<name>A0A9W8A5V0_9FUNG</name>
<dbReference type="EMBL" id="JANBPT010000306">
    <property type="protein sequence ID" value="KAJ1923882.1"/>
    <property type="molecule type" value="Genomic_DNA"/>
</dbReference>
<dbReference type="Proteomes" id="UP001150569">
    <property type="component" value="Unassembled WGS sequence"/>
</dbReference>
<feature type="region of interest" description="Disordered" evidence="2">
    <location>
        <begin position="82"/>
        <end position="118"/>
    </location>
</feature>
<feature type="compositionally biased region" description="Low complexity" evidence="2">
    <location>
        <begin position="428"/>
        <end position="443"/>
    </location>
</feature>
<dbReference type="InterPro" id="IPR047002">
    <property type="entry name" value="Tcp10_C_sf"/>
</dbReference>
<dbReference type="PANTHER" id="PTHR10331:SF6">
    <property type="entry name" value="SPINDLE ASSEMBLY ABNORMAL 4"/>
    <property type="match status" value="1"/>
</dbReference>
<feature type="compositionally biased region" description="Polar residues" evidence="2">
    <location>
        <begin position="90"/>
        <end position="99"/>
    </location>
</feature>
<feature type="region of interest" description="Disordered" evidence="2">
    <location>
        <begin position="155"/>
        <end position="174"/>
    </location>
</feature>
<gene>
    <name evidence="3" type="ORF">IWQ60_005576</name>
</gene>
<sequence>MLQSLPTSAAESPLTRARRHLLLMREKVKETQQANQATLEALARPHGASESAPKAPATPPTTNIPLPMNRLATPTHVAHAEQRHHGVQPVVSSATTPPSGTLRASPGHSGLVPDSPTTPVFRSLSRTSSHNTLKYPSLRRNVTIGGETVIPATTSVTDLSDNTAPIPAPPRRPHAVTQLRVASTIAVATPLSRLPMRRTVSTPQGLRATLPDSVTRLMERAPTPVSFSPSPASLLQRLPPSPSLPTFVAVAPSGSLGQAEPQPPSTVDPPGFTPADPTASSPPSTPVCRTRSRGTVRVAPNSHRFGVRRLSMGATSTRAPRRTKTRAQRHRDHTRARHEIATLRDEVCRLESTLQSRTREFNEAHDRLRADLEKAHASAAQLRLTVTEQESKVRDLVDESRQLRAHMTAHGLAVPTGLPRRRGQKYPSSTRTDSSSANSSSGGSVNGEEEKGDRSSSIGPHTLADYVPASPGPPPIIMPSQIVKAASQAAAVAATPVKSETTTPTKASPAPSTPTALPGPHRRSPKPLADAGVEQRRHLLDALTRLSISTLFTKERLHPNGKLERELADGTLAQAYPDGNVKLVMATEPAKIVLVYANGDTQETYPTTGRMVYWYAKDRIRHVHVGNAPEDEDERGCEELWEFVEAGYTEKRYKDGRKEVIYTRGGPTHKTRTGS</sequence>
<evidence type="ECO:0000313" key="3">
    <source>
        <dbReference type="EMBL" id="KAJ1923882.1"/>
    </source>
</evidence>